<dbReference type="Proteomes" id="UP000030665">
    <property type="component" value="Unassembled WGS sequence"/>
</dbReference>
<evidence type="ECO:0000313" key="2">
    <source>
        <dbReference type="EMBL" id="CDW52359.1"/>
    </source>
</evidence>
<keyword evidence="3" id="KW-1185">Reference proteome</keyword>
<evidence type="ECO:0000256" key="1">
    <source>
        <dbReference type="SAM" id="MobiDB-lite"/>
    </source>
</evidence>
<reference evidence="2" key="2">
    <citation type="submission" date="2014-03" db="EMBL/GenBank/DDBJ databases">
        <title>The whipworm genome and dual-species transcriptomics of an intimate host-pathogen interaction.</title>
        <authorList>
            <person name="Foth B.J."/>
            <person name="Tsai I.J."/>
            <person name="Reid A.J."/>
            <person name="Bancroft A.J."/>
            <person name="Nichol S."/>
            <person name="Tracey A."/>
            <person name="Holroyd N."/>
            <person name="Cotton J.A."/>
            <person name="Stanley E.J."/>
            <person name="Zarowiecki M."/>
            <person name="Liu J.Z."/>
            <person name="Huckvale T."/>
            <person name="Cooper P.J."/>
            <person name="Grencis R.K."/>
            <person name="Berriman M."/>
        </authorList>
    </citation>
    <scope>NUCLEOTIDE SEQUENCE [LARGE SCALE GENOMIC DNA]</scope>
</reference>
<sequence length="373" mass="41265">METDKHQAIGKQKLKLRVSMMDSDRRVAVSATAILRSGAGFSLFFRSSALSMMGSPSDYLSSSLADLPRPACSKSFKNMPPENEQRINYPQFYGHIVPLTPDSSSIATHPADVSLGNRKEWNQRLRKRVGISSRKQWWYRCGLAKQTLCNGTVSGQGNSEPQVIVKFFKAVKPRAVQPNQRIHQHGSQTKLQLPNISTLSIAPRKKSSATATVKPSVAAAAQRTTPSDAATSRLSSYGRKEAAFNGERHEYSEDVPSEVLRQFGVEGILNEREQAGSRSHFGQNSDGNLPLAQIACQSASPESQTVDSSSIEASQSEVPQYLIPWLTDSVSLVIKYRLNMLLLRDAIFQPSEEDKEKFESCPPPQDVKRYPPI</sequence>
<dbReference type="OrthoDB" id="5916961at2759"/>
<accession>A0A077YX66</accession>
<proteinExistence type="predicted"/>
<gene>
    <name evidence="2" type="ORF">TTRE_0000061801</name>
</gene>
<dbReference type="AlphaFoldDB" id="A0A077YX66"/>
<organism evidence="2 3">
    <name type="scientific">Trichuris trichiura</name>
    <name type="common">Whipworm</name>
    <name type="synonym">Trichocephalus trichiurus</name>
    <dbReference type="NCBI Taxonomy" id="36087"/>
    <lineage>
        <taxon>Eukaryota</taxon>
        <taxon>Metazoa</taxon>
        <taxon>Ecdysozoa</taxon>
        <taxon>Nematoda</taxon>
        <taxon>Enoplea</taxon>
        <taxon>Dorylaimia</taxon>
        <taxon>Trichinellida</taxon>
        <taxon>Trichuridae</taxon>
        <taxon>Trichuris</taxon>
    </lineage>
</organism>
<evidence type="ECO:0000313" key="3">
    <source>
        <dbReference type="Proteomes" id="UP000030665"/>
    </source>
</evidence>
<reference evidence="2" key="1">
    <citation type="submission" date="2014-01" db="EMBL/GenBank/DDBJ databases">
        <authorList>
            <person name="Aslett M."/>
        </authorList>
    </citation>
    <scope>NUCLEOTIDE SEQUENCE</scope>
</reference>
<feature type="region of interest" description="Disordered" evidence="1">
    <location>
        <begin position="202"/>
        <end position="235"/>
    </location>
</feature>
<feature type="compositionally biased region" description="Polar residues" evidence="1">
    <location>
        <begin position="222"/>
        <end position="235"/>
    </location>
</feature>
<feature type="region of interest" description="Disordered" evidence="1">
    <location>
        <begin position="351"/>
        <end position="373"/>
    </location>
</feature>
<name>A0A077YX66_TRITR</name>
<protein>
    <submittedName>
        <fullName evidence="2">Uncharacterized protein</fullName>
    </submittedName>
</protein>
<dbReference type="EMBL" id="HG805820">
    <property type="protein sequence ID" value="CDW52359.1"/>
    <property type="molecule type" value="Genomic_DNA"/>
</dbReference>